<keyword evidence="4" id="KW-1185">Reference proteome</keyword>
<dbReference type="InterPro" id="IPR006597">
    <property type="entry name" value="Sel1-like"/>
</dbReference>
<reference evidence="3 4" key="1">
    <citation type="submission" date="2019-12" db="EMBL/GenBank/DDBJ databases">
        <title>Sporaefaciens musculi gen. nov., sp. nov., a novel bacterium isolated from the caecum of an obese mouse.</title>
        <authorList>
            <person name="Rasmussen T.S."/>
            <person name="Streidl T."/>
            <person name="Hitch T.C.A."/>
            <person name="Wortmann E."/>
            <person name="Deptula P."/>
            <person name="Hansen M."/>
            <person name="Nielsen D.S."/>
            <person name="Clavel T."/>
            <person name="Vogensen F.K."/>
        </authorList>
    </citation>
    <scope>NUCLEOTIDE SEQUENCE [LARGE SCALE GENOMIC DNA]</scope>
    <source>
        <strain evidence="3 4">WCA-9-b2</strain>
    </source>
</reference>
<feature type="coiled-coil region" evidence="1">
    <location>
        <begin position="539"/>
        <end position="572"/>
    </location>
</feature>
<dbReference type="Pfam" id="PF08238">
    <property type="entry name" value="Sel1"/>
    <property type="match status" value="7"/>
</dbReference>
<dbReference type="SUPFAM" id="SSF81901">
    <property type="entry name" value="HCP-like"/>
    <property type="match status" value="2"/>
</dbReference>
<dbReference type="InterPro" id="IPR011990">
    <property type="entry name" value="TPR-like_helical_dom_sf"/>
</dbReference>
<gene>
    <name evidence="3" type="ORF">GN277_25240</name>
</gene>
<dbReference type="Gene3D" id="1.25.40.10">
    <property type="entry name" value="Tetratricopeptide repeat domain"/>
    <property type="match status" value="3"/>
</dbReference>
<evidence type="ECO:0000313" key="3">
    <source>
        <dbReference type="EMBL" id="MXP78524.1"/>
    </source>
</evidence>
<sequence>MRKWVEYAVENYKGKNSFGFQLAKDLKERQIERAIERYARGVQQKEVTAILDTSAFKSGKTGFLLTDRYLYSDKCKDDGPIGLTYLKSVSVKPENNSSCVVTFQDGSTREIDISVFLDVVDVLKLIIEQKEKYEAEEKEREETEEGTEEEPEPLEEMETPKTQREKNEDVQQGPLGITIEPELPKETGETTEAAELDKMGTSKELVKFSSLDEAESVLASDGSHNMETSEMAIEIVQIDELDEPEESEEARKMRWLADFIQSEELDWGDDTGAFQVSQLEKDWIDEIDGKTAKASDEQNLTEQGETEDEEDVQEEALFDELLKKAEVGEPEAMFQVAELSYEGNYTVKDQKLALRWYREAAKLEYVPAMLKMMRFYEKGEMVKQNLKLSMSWAKKAAATGEAEGKYALAEAYIYGGAGKQDVEEGLKILDEMADDGDEKALQKAEDIRQKVKRAKERFDAGIRQPSTASGNYEMGLYCQTGDGFYTYPKEAVQYFLKAAEKEHVHAQYQLALAYHTGEGTKKNEDECVKWLEKAAAKSHKEATELLKEIQEKQRIKREKTEFKNHLRQAEKGDAYAQAKVAELYLNGVGVKEDIQKGIEWYEKASETDEGYAARQLAKIYSEGRYVLKDDEKAAYWRMIGGVLDEL</sequence>
<organism evidence="3 4">
    <name type="scientific">Sporofaciens musculi</name>
    <dbReference type="NCBI Taxonomy" id="2681861"/>
    <lineage>
        <taxon>Bacteria</taxon>
        <taxon>Bacillati</taxon>
        <taxon>Bacillota</taxon>
        <taxon>Clostridia</taxon>
        <taxon>Lachnospirales</taxon>
        <taxon>Lachnospiraceae</taxon>
        <taxon>Sporofaciens</taxon>
    </lineage>
</organism>
<dbReference type="EMBL" id="WUQX01000001">
    <property type="protein sequence ID" value="MXP78524.1"/>
    <property type="molecule type" value="Genomic_DNA"/>
</dbReference>
<name>A0A7X3MLF3_9FIRM</name>
<evidence type="ECO:0008006" key="5">
    <source>
        <dbReference type="Google" id="ProtNLM"/>
    </source>
</evidence>
<feature type="compositionally biased region" description="Acidic residues" evidence="2">
    <location>
        <begin position="142"/>
        <end position="157"/>
    </location>
</feature>
<evidence type="ECO:0000256" key="2">
    <source>
        <dbReference type="SAM" id="MobiDB-lite"/>
    </source>
</evidence>
<dbReference type="InterPro" id="IPR050767">
    <property type="entry name" value="Sel1_AlgK"/>
</dbReference>
<dbReference type="SMART" id="SM00671">
    <property type="entry name" value="SEL1"/>
    <property type="match status" value="7"/>
</dbReference>
<evidence type="ECO:0000313" key="4">
    <source>
        <dbReference type="Proteomes" id="UP000460412"/>
    </source>
</evidence>
<dbReference type="PANTHER" id="PTHR11102">
    <property type="entry name" value="SEL-1-LIKE PROTEIN"/>
    <property type="match status" value="1"/>
</dbReference>
<feature type="region of interest" description="Disordered" evidence="2">
    <location>
        <begin position="133"/>
        <end position="199"/>
    </location>
</feature>
<dbReference type="AlphaFoldDB" id="A0A7X3MLF3"/>
<feature type="compositionally biased region" description="Basic and acidic residues" evidence="2">
    <location>
        <begin position="158"/>
        <end position="169"/>
    </location>
</feature>
<comment type="caution">
    <text evidence="3">The sequence shown here is derived from an EMBL/GenBank/DDBJ whole genome shotgun (WGS) entry which is preliminary data.</text>
</comment>
<evidence type="ECO:0000256" key="1">
    <source>
        <dbReference type="SAM" id="Coils"/>
    </source>
</evidence>
<dbReference type="RefSeq" id="WP_159755263.1">
    <property type="nucleotide sequence ID" value="NZ_WUQX01000001.1"/>
</dbReference>
<protein>
    <recommendedName>
        <fullName evidence="5">Sel1 repeat family protein</fullName>
    </recommendedName>
</protein>
<accession>A0A7X3MLF3</accession>
<dbReference type="PANTHER" id="PTHR11102:SF160">
    <property type="entry name" value="ERAD-ASSOCIATED E3 UBIQUITIN-PROTEIN LIGASE COMPONENT HRD3"/>
    <property type="match status" value="1"/>
</dbReference>
<feature type="region of interest" description="Disordered" evidence="2">
    <location>
        <begin position="290"/>
        <end position="311"/>
    </location>
</feature>
<keyword evidence="1" id="KW-0175">Coiled coil</keyword>
<proteinExistence type="predicted"/>
<dbReference type="Proteomes" id="UP000460412">
    <property type="component" value="Unassembled WGS sequence"/>
</dbReference>